<keyword evidence="2" id="KW-0808">Transferase</keyword>
<dbReference type="Gene3D" id="3.40.50.150">
    <property type="entry name" value="Vaccinia Virus protein VP39"/>
    <property type="match status" value="1"/>
</dbReference>
<dbReference type="GO" id="GO:0008168">
    <property type="term" value="F:methyltransferase activity"/>
    <property type="evidence" value="ECO:0007669"/>
    <property type="project" value="UniProtKB-KW"/>
</dbReference>
<dbReference type="OrthoDB" id="9805585at2"/>
<evidence type="ECO:0000313" key="2">
    <source>
        <dbReference type="EMBL" id="KAA1179899.1"/>
    </source>
</evidence>
<sequence length="222" mass="24422">MFPQLAPRKEEPAVQANLLRLHRRDHMSNTSLFLRTLLTNPRMVGAIAPSGRMLANLITSEIDPSAGPVLELGPGTGVFTEALLARGVCERDLTLVEYADNFANMLRRRFPTARVVCADAARLDAPDLPEGVLFGSAISGLPLLNMSPKTAMAILTGVLSRLRDGGALYQFTYGVRCPVPHRLLDRFGFKATLHGQVLRNFPPARVYKIVRRKPLYCSVASR</sequence>
<reference evidence="2 3" key="1">
    <citation type="submission" date="2019-07" db="EMBL/GenBank/DDBJ databases">
        <title>The Draft Genome Sequence of Rhizobium tropici SARCC-755 Associated with Superior Nodulation on Pigeonpea (Cajanus cajan (L.) Millsp.).</title>
        <authorList>
            <person name="Bopape F.L."/>
            <person name="Hassen A.I."/>
            <person name="Swanevelder Z.H."/>
            <person name="Gwata E.T."/>
        </authorList>
    </citation>
    <scope>NUCLEOTIDE SEQUENCE [LARGE SCALE GENOMIC DNA]</scope>
    <source>
        <strain evidence="2 3">SARCC-755</strain>
    </source>
</reference>
<dbReference type="InterPro" id="IPR029063">
    <property type="entry name" value="SAM-dependent_MTases_sf"/>
</dbReference>
<name>A0A5B0W1S9_RHITR</name>
<dbReference type="Proteomes" id="UP000323608">
    <property type="component" value="Unassembled WGS sequence"/>
</dbReference>
<dbReference type="GO" id="GO:0032259">
    <property type="term" value="P:methylation"/>
    <property type="evidence" value="ECO:0007669"/>
    <property type="project" value="UniProtKB-KW"/>
</dbReference>
<proteinExistence type="predicted"/>
<keyword evidence="2" id="KW-0489">Methyltransferase</keyword>
<organism evidence="2 3">
    <name type="scientific">Rhizobium tropici</name>
    <dbReference type="NCBI Taxonomy" id="398"/>
    <lineage>
        <taxon>Bacteria</taxon>
        <taxon>Pseudomonadati</taxon>
        <taxon>Pseudomonadota</taxon>
        <taxon>Alphaproteobacteria</taxon>
        <taxon>Hyphomicrobiales</taxon>
        <taxon>Rhizobiaceae</taxon>
        <taxon>Rhizobium/Agrobacterium group</taxon>
        <taxon>Rhizobium</taxon>
    </lineage>
</organism>
<dbReference type="CDD" id="cd02440">
    <property type="entry name" value="AdoMet_MTases"/>
    <property type="match status" value="1"/>
</dbReference>
<feature type="domain" description="Methyltransferase" evidence="1">
    <location>
        <begin position="69"/>
        <end position="166"/>
    </location>
</feature>
<evidence type="ECO:0000313" key="3">
    <source>
        <dbReference type="Proteomes" id="UP000323608"/>
    </source>
</evidence>
<gene>
    <name evidence="2" type="ORF">FP026_13600</name>
</gene>
<dbReference type="Pfam" id="PF13649">
    <property type="entry name" value="Methyltransf_25"/>
    <property type="match status" value="1"/>
</dbReference>
<dbReference type="SUPFAM" id="SSF53335">
    <property type="entry name" value="S-adenosyl-L-methionine-dependent methyltransferases"/>
    <property type="match status" value="1"/>
</dbReference>
<protein>
    <submittedName>
        <fullName evidence="2">Methyltransferase domain-containing protein</fullName>
    </submittedName>
</protein>
<evidence type="ECO:0000259" key="1">
    <source>
        <dbReference type="Pfam" id="PF13649"/>
    </source>
</evidence>
<dbReference type="EMBL" id="VNIP01000008">
    <property type="protein sequence ID" value="KAA1179899.1"/>
    <property type="molecule type" value="Genomic_DNA"/>
</dbReference>
<dbReference type="InterPro" id="IPR041698">
    <property type="entry name" value="Methyltransf_25"/>
</dbReference>
<accession>A0A5B0W1S9</accession>
<dbReference type="AlphaFoldDB" id="A0A5B0W1S9"/>
<comment type="caution">
    <text evidence="2">The sequence shown here is derived from an EMBL/GenBank/DDBJ whole genome shotgun (WGS) entry which is preliminary data.</text>
</comment>